<dbReference type="OrthoDB" id="9793422at2"/>
<evidence type="ECO:0000313" key="4">
    <source>
        <dbReference type="EMBL" id="SHK33418.1"/>
    </source>
</evidence>
<dbReference type="Gene3D" id="3.40.50.880">
    <property type="match status" value="1"/>
</dbReference>
<dbReference type="CDD" id="cd03137">
    <property type="entry name" value="GATase1_AraC_1"/>
    <property type="match status" value="1"/>
</dbReference>
<dbReference type="InterPro" id="IPR009057">
    <property type="entry name" value="Homeodomain-like_sf"/>
</dbReference>
<dbReference type="PANTHER" id="PTHR43130:SF3">
    <property type="entry name" value="HTH-TYPE TRANSCRIPTIONAL REGULATOR RV1931C"/>
    <property type="match status" value="1"/>
</dbReference>
<dbReference type="InterPro" id="IPR018060">
    <property type="entry name" value="HTH_AraC"/>
</dbReference>
<evidence type="ECO:0000256" key="1">
    <source>
        <dbReference type="ARBA" id="ARBA00023015"/>
    </source>
</evidence>
<dbReference type="PANTHER" id="PTHR43130">
    <property type="entry name" value="ARAC-FAMILY TRANSCRIPTIONAL REGULATOR"/>
    <property type="match status" value="1"/>
</dbReference>
<feature type="domain" description="HTH araC/xylS-type" evidence="3">
    <location>
        <begin position="209"/>
        <end position="307"/>
    </location>
</feature>
<reference evidence="4 5" key="1">
    <citation type="submission" date="2016-11" db="EMBL/GenBank/DDBJ databases">
        <authorList>
            <person name="Jaros S."/>
            <person name="Januszkiewicz K."/>
            <person name="Wedrychowicz H."/>
        </authorList>
    </citation>
    <scope>NUCLEOTIDE SEQUENCE [LARGE SCALE GENOMIC DNA]</scope>
    <source>
        <strain evidence="4 5">GAS499</strain>
    </source>
</reference>
<dbReference type="Gene3D" id="1.10.10.60">
    <property type="entry name" value="Homeodomain-like"/>
    <property type="match status" value="1"/>
</dbReference>
<dbReference type="GO" id="GO:0043565">
    <property type="term" value="F:sequence-specific DNA binding"/>
    <property type="evidence" value="ECO:0007669"/>
    <property type="project" value="InterPro"/>
</dbReference>
<dbReference type="InterPro" id="IPR029062">
    <property type="entry name" value="Class_I_gatase-like"/>
</dbReference>
<dbReference type="Pfam" id="PF01965">
    <property type="entry name" value="DJ-1_PfpI"/>
    <property type="match status" value="1"/>
</dbReference>
<organism evidence="4 5">
    <name type="scientific">Bradyrhizobium lablabi</name>
    <dbReference type="NCBI Taxonomy" id="722472"/>
    <lineage>
        <taxon>Bacteria</taxon>
        <taxon>Pseudomonadati</taxon>
        <taxon>Pseudomonadota</taxon>
        <taxon>Alphaproteobacteria</taxon>
        <taxon>Hyphomicrobiales</taxon>
        <taxon>Nitrobacteraceae</taxon>
        <taxon>Bradyrhizobium</taxon>
    </lineage>
</organism>
<dbReference type="Pfam" id="PF12833">
    <property type="entry name" value="HTH_18"/>
    <property type="match status" value="1"/>
</dbReference>
<keyword evidence="4" id="KW-0238">DNA-binding</keyword>
<keyword evidence="1" id="KW-0805">Transcription regulation</keyword>
<evidence type="ECO:0000259" key="3">
    <source>
        <dbReference type="PROSITE" id="PS01124"/>
    </source>
</evidence>
<sequence length="314" mass="34578">MQCIGFIVFPGFDVLSCAVMSTFEYANREIGEPVYDVRLLSETGGSVRASIGVSVATEPFDDTNFDTLIIGGSDVIGSLTPGAIKFLQQALGRCRRVAAICTGAFNLAEAGLLDGRRATTHWYHARDLRDRFPKVKVEEDRIFIIDGPVWTSAGATAGIDLALAMIEKDFSADVARAVARKLVVYHRRAGGQSQFSALLELEPKSDRIQSALAYAKRNLDQPLNVRQLAEAAHLSPRQFSRAFCAETGQSPAKAVENLRIEAARLMMEQSRHSIDVIARQTGFADRYRMRRAFLRTFGQPPQVIRRNARAEAAA</sequence>
<dbReference type="RefSeq" id="WP_079539007.1">
    <property type="nucleotide sequence ID" value="NZ_LT670844.1"/>
</dbReference>
<dbReference type="InterPro" id="IPR002818">
    <property type="entry name" value="DJ-1/PfpI"/>
</dbReference>
<dbReference type="SUPFAM" id="SSF46689">
    <property type="entry name" value="Homeodomain-like"/>
    <property type="match status" value="2"/>
</dbReference>
<dbReference type="SUPFAM" id="SSF52317">
    <property type="entry name" value="Class I glutamine amidotransferase-like"/>
    <property type="match status" value="1"/>
</dbReference>
<dbReference type="GO" id="GO:0003700">
    <property type="term" value="F:DNA-binding transcription factor activity"/>
    <property type="evidence" value="ECO:0007669"/>
    <property type="project" value="InterPro"/>
</dbReference>
<evidence type="ECO:0000313" key="5">
    <source>
        <dbReference type="Proteomes" id="UP000189935"/>
    </source>
</evidence>
<evidence type="ECO:0000256" key="2">
    <source>
        <dbReference type="ARBA" id="ARBA00023163"/>
    </source>
</evidence>
<proteinExistence type="predicted"/>
<gene>
    <name evidence="4" type="ORF">SAMN05444159_3020</name>
</gene>
<dbReference type="AlphaFoldDB" id="A0A1M6RM40"/>
<keyword evidence="2" id="KW-0804">Transcription</keyword>
<dbReference type="InterPro" id="IPR052158">
    <property type="entry name" value="INH-QAR"/>
</dbReference>
<dbReference type="EMBL" id="LT670844">
    <property type="protein sequence ID" value="SHK33418.1"/>
    <property type="molecule type" value="Genomic_DNA"/>
</dbReference>
<accession>A0A1M6RM40</accession>
<dbReference type="SMART" id="SM00342">
    <property type="entry name" value="HTH_ARAC"/>
    <property type="match status" value="1"/>
</dbReference>
<protein>
    <submittedName>
        <fullName evidence="4">Transcriptional regulator GlxA family, contains an amidase domain and an AraC-type DNA-binding HTH domain</fullName>
    </submittedName>
</protein>
<dbReference type="Proteomes" id="UP000189935">
    <property type="component" value="Chromosome I"/>
</dbReference>
<dbReference type="PROSITE" id="PS01124">
    <property type="entry name" value="HTH_ARAC_FAMILY_2"/>
    <property type="match status" value="1"/>
</dbReference>
<name>A0A1M6RM40_9BRAD</name>